<dbReference type="SUPFAM" id="SSF52540">
    <property type="entry name" value="P-loop containing nucleoside triphosphate hydrolases"/>
    <property type="match status" value="1"/>
</dbReference>
<feature type="domain" description="NB-ARC" evidence="1">
    <location>
        <begin position="88"/>
        <end position="227"/>
    </location>
</feature>
<dbReference type="InterPro" id="IPR019734">
    <property type="entry name" value="TPR_rpt"/>
</dbReference>
<dbReference type="InterPro" id="IPR002182">
    <property type="entry name" value="NB-ARC"/>
</dbReference>
<dbReference type="AlphaFoldDB" id="A0AAN8ECG1"/>
<dbReference type="InterPro" id="IPR027417">
    <property type="entry name" value="P-loop_NTPase"/>
</dbReference>
<dbReference type="InterPro" id="IPR011990">
    <property type="entry name" value="TPR-like_helical_dom_sf"/>
</dbReference>
<protein>
    <recommendedName>
        <fullName evidence="1">NB-ARC domain-containing protein</fullName>
    </recommendedName>
</protein>
<dbReference type="Gene3D" id="1.25.40.10">
    <property type="entry name" value="Tetratricopeptide repeat domain"/>
    <property type="match status" value="2"/>
</dbReference>
<dbReference type="Pfam" id="PF13181">
    <property type="entry name" value="TPR_8"/>
    <property type="match status" value="1"/>
</dbReference>
<dbReference type="InterPro" id="IPR042197">
    <property type="entry name" value="Apaf_helical"/>
</dbReference>
<comment type="caution">
    <text evidence="2">The sequence shown here is derived from an EMBL/GenBank/DDBJ whole genome shotgun (WGS) entry which is preliminary data.</text>
</comment>
<gene>
    <name evidence="2" type="ORF">OHC33_007946</name>
</gene>
<dbReference type="Pfam" id="PF13424">
    <property type="entry name" value="TPR_12"/>
    <property type="match status" value="2"/>
</dbReference>
<organism evidence="2 3">
    <name type="scientific">Knufia fluminis</name>
    <dbReference type="NCBI Taxonomy" id="191047"/>
    <lineage>
        <taxon>Eukaryota</taxon>
        <taxon>Fungi</taxon>
        <taxon>Dikarya</taxon>
        <taxon>Ascomycota</taxon>
        <taxon>Pezizomycotina</taxon>
        <taxon>Eurotiomycetes</taxon>
        <taxon>Chaetothyriomycetidae</taxon>
        <taxon>Chaetothyriales</taxon>
        <taxon>Trichomeriaceae</taxon>
        <taxon>Knufia</taxon>
    </lineage>
</organism>
<dbReference type="Pfam" id="PF00931">
    <property type="entry name" value="NB-ARC"/>
    <property type="match status" value="1"/>
</dbReference>
<dbReference type="Gene3D" id="3.40.50.300">
    <property type="entry name" value="P-loop containing nucleotide triphosphate hydrolases"/>
    <property type="match status" value="1"/>
</dbReference>
<dbReference type="InterPro" id="IPR053137">
    <property type="entry name" value="NLR-like"/>
</dbReference>
<evidence type="ECO:0000313" key="2">
    <source>
        <dbReference type="EMBL" id="KAK5950875.1"/>
    </source>
</evidence>
<dbReference type="EMBL" id="JAKLMC020000023">
    <property type="protein sequence ID" value="KAK5950875.1"/>
    <property type="molecule type" value="Genomic_DNA"/>
</dbReference>
<keyword evidence="3" id="KW-1185">Reference proteome</keyword>
<reference evidence="2 3" key="1">
    <citation type="submission" date="2022-12" db="EMBL/GenBank/DDBJ databases">
        <title>Genomic features and morphological characterization of a novel Knufia sp. strain isolated from spacecraft assembly facility.</title>
        <authorList>
            <person name="Teixeira M."/>
            <person name="Chander A.M."/>
            <person name="Stajich J.E."/>
            <person name="Venkateswaran K."/>
        </authorList>
    </citation>
    <scope>NUCLEOTIDE SEQUENCE [LARGE SCALE GENOMIC DNA]</scope>
    <source>
        <strain evidence="2 3">FJI-L2-BK-P2</strain>
    </source>
</reference>
<proteinExistence type="predicted"/>
<dbReference type="SMART" id="SM00028">
    <property type="entry name" value="TPR"/>
    <property type="match status" value="4"/>
</dbReference>
<dbReference type="PRINTS" id="PR00364">
    <property type="entry name" value="DISEASERSIST"/>
</dbReference>
<dbReference type="SUPFAM" id="SSF48452">
    <property type="entry name" value="TPR-like"/>
    <property type="match status" value="2"/>
</dbReference>
<dbReference type="Gene3D" id="1.10.8.430">
    <property type="entry name" value="Helical domain of apoptotic protease-activating factors"/>
    <property type="match status" value="1"/>
</dbReference>
<name>A0AAN8ECG1_9EURO</name>
<evidence type="ECO:0000259" key="1">
    <source>
        <dbReference type="Pfam" id="PF00931"/>
    </source>
</evidence>
<dbReference type="PANTHER" id="PTHR46082:SF6">
    <property type="entry name" value="AAA+ ATPASE DOMAIN-CONTAINING PROTEIN-RELATED"/>
    <property type="match status" value="1"/>
</dbReference>
<dbReference type="PANTHER" id="PTHR46082">
    <property type="entry name" value="ATP/GTP-BINDING PROTEIN-RELATED"/>
    <property type="match status" value="1"/>
</dbReference>
<accession>A0AAN8ECG1</accession>
<evidence type="ECO:0000313" key="3">
    <source>
        <dbReference type="Proteomes" id="UP001316803"/>
    </source>
</evidence>
<dbReference type="Proteomes" id="UP001316803">
    <property type="component" value="Unassembled WGS sequence"/>
</dbReference>
<dbReference type="GO" id="GO:0043531">
    <property type="term" value="F:ADP binding"/>
    <property type="evidence" value="ECO:0007669"/>
    <property type="project" value="InterPro"/>
</dbReference>
<sequence>MSTDSGNEVIGRDYPPISISGSAQVQLGDRYDQSYHVHSSTVPQLELPRENKLGLLFRGAPEIDPKLFIGRQSELQEMERMLKPQEHTTDQRKVVLGGMGGIGKTQLAITFAKMQQRSYDTVLWLNATTEPLIRDSIRSLAPLWERSGNVSAVDDGHLLAFFCKWLSLSGNTRWLLILDNYDDPESYDIKKFLPYCSQGSIIVTTRQTSEVAGKCACPWIRVTTLEPLKEGLEVLATRSGRDDTHTDQAAYQLAKRFHGLPLALASAGAFLHQNKQISFEQYLVAYETRWIVSSKAPKPLAEYDLRTLYTTWDISYDQLTSINPDGANMLMLLAYFDNERISHDHMKAAVVSSDSDVPPWMVDVIGDDTRFAEAMGDLHGLCLLDFSAKTKEYSMHNCIHDWTLEKLNNNICKDNYRFAVRCVAYVVEDKDFEELQHPRLRSVAAHAARLSHQRFLESHVFQGLTNKQFDELRYLCDILYAQSHYHPCIEIEQRLRSLFDAKGQSKSLRALSLCYDLGVSLSNYGKYDEAGEVLQSTLQERTEQFGMQDVARLKTEYMLSDSYFYQGKYERAEQYLCHSLEGLQAAQGIGPDHDIILHATTRLATIYKNTGRFDAAERFLHQMNKRLDHAEKICRQVLYVFEARFGPDHYDTLFAVKGLADVYHRQGRLKEAEEQYEHVIRGRTRSLGDDHLSTSNARYCLAHVYYDQKRWADSEDLLLNVVERSERVLGAVHPDMYYCLELLGLVYHIQGNLDAAEAKFAEALACAQQLPDGHREVERGKWWLAHVQEMREKNGVCCHMAETKETDTTIVEVTDKLETDERFSGLPASTSS</sequence>